<keyword evidence="2" id="KW-0732">Signal</keyword>
<evidence type="ECO:0000259" key="8">
    <source>
        <dbReference type="Pfam" id="PF08124"/>
    </source>
</evidence>
<dbReference type="InterPro" id="IPR003159">
    <property type="entry name" value="Lyase_8_central_dom"/>
</dbReference>
<evidence type="ECO:0000256" key="5">
    <source>
        <dbReference type="SAM" id="MobiDB-lite"/>
    </source>
</evidence>
<sequence>MTPQQPSPVPPSALSSEVPSPRSPWSRRGFLATTAAAGAALAAGIPQQASAAATVTSETSEAAVDEFAELRAKWRSLYLGEGFSPTAEPFRSKLAALGTQARAWQTAMAPAAGSLWPDAVFGDPEPDTDSESYGYSEKIQTSYERVRVMAEAFCQPGTGLTGDAALKADVLTAIDHLSTQVYNKSQTQYGNWYNFQIGAPQRLLDIAILMYEHLSAEQITAAVEAIDHFVPDSLVDHYTGTSTGANRIDLCRVLALRGVLGGTAAKLALARDAVSPVFPYVTSGDGLYADGSLIQHTYVPYTGSYGAVLIDGLSKLFALLGGSTWAITDSGRQIFLDSVEGAYAPFLHDGLIVDNVSGRAISRGLVAGDTLKVQQDDHTRGHAIIASILLLGQGASAEENARWQGLAKGWFTRDRYKDVTTGRTLGVAALSRVTALLADGAVKAAPEPAGHQVFPAMARAAHRSAAFTASVSMASKAITFYENGNGENVRGWHTGSGMLYWWAAGDSAGGGQYSDGFWPTVDPYRLPGTTVSRKPLADAAGGAWGAARPDTTWVGGATDGRYGVAAQDVRGLSSTLRGRKAWFFVDDAVVCLGAGISAADGAGVESVVDTRNLGSAGTARLTVDGTAQPSDLPWNGSFPKARWAHVAGHGGYVFPGGAAIDARREERTGTWKAINGGGSTDPVTRRYVTLLADHGTDPSDAAYAYVLMPGASEQRTAERAADPAWLELTSNSGAAQGVRVPSLGLTGAVFWEPGTIGKVSADAPLIVQIHERRDGTATVSVSDPNRAVRGATLVWRRPVRSVTSKPASVTGVSTGRELKLTFGDLTGAGGVTQKVMVRLS</sequence>
<evidence type="ECO:0000259" key="6">
    <source>
        <dbReference type="Pfam" id="PF02278"/>
    </source>
</evidence>
<comment type="similarity">
    <text evidence="1">Belongs to the polysaccharide lyase 8 family.</text>
</comment>
<dbReference type="InterPro" id="IPR038970">
    <property type="entry name" value="Lyase_8"/>
</dbReference>
<feature type="active site" evidence="4">
    <location>
        <position position="305"/>
    </location>
</feature>
<dbReference type="InterPro" id="IPR011071">
    <property type="entry name" value="Lyase_8-like_C"/>
</dbReference>
<protein>
    <submittedName>
        <fullName evidence="9">Polysaccharide lyase 8 family protein</fullName>
    </submittedName>
</protein>
<evidence type="ECO:0000256" key="2">
    <source>
        <dbReference type="ARBA" id="ARBA00022729"/>
    </source>
</evidence>
<feature type="domain" description="Polysaccharide lyase family 8 central" evidence="6">
    <location>
        <begin position="451"/>
        <end position="712"/>
    </location>
</feature>
<accession>A0A7H1B1D2</accession>
<keyword evidence="3 9" id="KW-0456">Lyase</keyword>
<dbReference type="RefSeq" id="WP_188335292.1">
    <property type="nucleotide sequence ID" value="NZ_CP061281.1"/>
</dbReference>
<dbReference type="AlphaFoldDB" id="A0A7H1B1D2"/>
<dbReference type="Gene3D" id="2.70.98.10">
    <property type="match status" value="1"/>
</dbReference>
<reference evidence="9 10" key="1">
    <citation type="submission" date="2020-09" db="EMBL/GenBank/DDBJ databases">
        <title>A novel species.</title>
        <authorList>
            <person name="Gao J."/>
        </authorList>
    </citation>
    <scope>NUCLEOTIDE SEQUENCE [LARGE SCALE GENOMIC DNA]</scope>
    <source>
        <strain evidence="9 10">CRXT-Y-14</strain>
    </source>
</reference>
<dbReference type="InterPro" id="IPR012970">
    <property type="entry name" value="Lyase_8_alpha_N"/>
</dbReference>
<dbReference type="InterPro" id="IPR019546">
    <property type="entry name" value="TAT_signal_bac_arc"/>
</dbReference>
<dbReference type="Pfam" id="PF02884">
    <property type="entry name" value="Lyase_8_C"/>
    <property type="match status" value="1"/>
</dbReference>
<feature type="active site" evidence="4">
    <location>
        <position position="359"/>
    </location>
</feature>
<dbReference type="InterPro" id="IPR011013">
    <property type="entry name" value="Gal_mutarotase_sf_dom"/>
</dbReference>
<dbReference type="SUPFAM" id="SSF49863">
    <property type="entry name" value="Hyaluronate lyase-like, C-terminal domain"/>
    <property type="match status" value="1"/>
</dbReference>
<dbReference type="KEGG" id="sxn:IAG42_02145"/>
<dbReference type="SUPFAM" id="SSF74650">
    <property type="entry name" value="Galactose mutarotase-like"/>
    <property type="match status" value="1"/>
</dbReference>
<dbReference type="Pfam" id="PF08124">
    <property type="entry name" value="Lyase_8_N"/>
    <property type="match status" value="1"/>
</dbReference>
<organism evidence="9 10">
    <name type="scientific">Streptomyces xanthii</name>
    <dbReference type="NCBI Taxonomy" id="2768069"/>
    <lineage>
        <taxon>Bacteria</taxon>
        <taxon>Bacillati</taxon>
        <taxon>Actinomycetota</taxon>
        <taxon>Actinomycetes</taxon>
        <taxon>Kitasatosporales</taxon>
        <taxon>Streptomycetaceae</taxon>
        <taxon>Streptomyces</taxon>
    </lineage>
</organism>
<feature type="domain" description="Polysaccharide lyase family 8 C-terminal" evidence="7">
    <location>
        <begin position="729"/>
        <end position="787"/>
    </location>
</feature>
<gene>
    <name evidence="9" type="ORF">IAG42_02145</name>
</gene>
<dbReference type="InterPro" id="IPR014718">
    <property type="entry name" value="GH-type_carb-bd"/>
</dbReference>
<dbReference type="InterPro" id="IPR004103">
    <property type="entry name" value="Lyase_8_C"/>
</dbReference>
<dbReference type="Proteomes" id="UP000516428">
    <property type="component" value="Chromosome"/>
</dbReference>
<dbReference type="GO" id="GO:0030246">
    <property type="term" value="F:carbohydrate binding"/>
    <property type="evidence" value="ECO:0007669"/>
    <property type="project" value="InterPro"/>
</dbReference>
<dbReference type="SUPFAM" id="SSF48230">
    <property type="entry name" value="Chondroitin AC/alginate lyase"/>
    <property type="match status" value="1"/>
</dbReference>
<evidence type="ECO:0000256" key="3">
    <source>
        <dbReference type="ARBA" id="ARBA00023239"/>
    </source>
</evidence>
<evidence type="ECO:0000256" key="4">
    <source>
        <dbReference type="PIRSR" id="PIRSR638970-1"/>
    </source>
</evidence>
<dbReference type="Pfam" id="PF02278">
    <property type="entry name" value="Lyase_8"/>
    <property type="match status" value="1"/>
</dbReference>
<feature type="domain" description="Polysaccharide lyase 8 N-terminal alpha-helical" evidence="8">
    <location>
        <begin position="74"/>
        <end position="406"/>
    </location>
</feature>
<dbReference type="GO" id="GO:0016837">
    <property type="term" value="F:carbon-oxygen lyase activity, acting on polysaccharides"/>
    <property type="evidence" value="ECO:0007669"/>
    <property type="project" value="UniProtKB-ARBA"/>
</dbReference>
<feature type="active site" evidence="4">
    <location>
        <position position="296"/>
    </location>
</feature>
<feature type="region of interest" description="Disordered" evidence="5">
    <location>
        <begin position="1"/>
        <end position="27"/>
    </location>
</feature>
<dbReference type="Gene3D" id="2.60.220.10">
    <property type="entry name" value="Polysaccharide lyase family 8-like, C-terminal"/>
    <property type="match status" value="1"/>
</dbReference>
<dbReference type="InterPro" id="IPR006311">
    <property type="entry name" value="TAT_signal"/>
</dbReference>
<dbReference type="PROSITE" id="PS51318">
    <property type="entry name" value="TAT"/>
    <property type="match status" value="1"/>
</dbReference>
<dbReference type="PANTHER" id="PTHR38481:SF1">
    <property type="entry name" value="HYALURONATE LYASE"/>
    <property type="match status" value="1"/>
</dbReference>
<evidence type="ECO:0000313" key="9">
    <source>
        <dbReference type="EMBL" id="QNS02537.1"/>
    </source>
</evidence>
<dbReference type="Gene3D" id="1.50.10.100">
    <property type="entry name" value="Chondroitin AC/alginate lyase"/>
    <property type="match status" value="1"/>
</dbReference>
<dbReference type="PANTHER" id="PTHR38481">
    <property type="entry name" value="HYALURONATE LYASE"/>
    <property type="match status" value="1"/>
</dbReference>
<dbReference type="InterPro" id="IPR008929">
    <property type="entry name" value="Chondroitin_lyas"/>
</dbReference>
<dbReference type="GO" id="GO:0005975">
    <property type="term" value="P:carbohydrate metabolic process"/>
    <property type="evidence" value="ECO:0007669"/>
    <property type="project" value="InterPro"/>
</dbReference>
<evidence type="ECO:0000256" key="1">
    <source>
        <dbReference type="ARBA" id="ARBA00006699"/>
    </source>
</evidence>
<evidence type="ECO:0000313" key="10">
    <source>
        <dbReference type="Proteomes" id="UP000516428"/>
    </source>
</evidence>
<keyword evidence="10" id="KW-1185">Reference proteome</keyword>
<dbReference type="NCBIfam" id="TIGR01409">
    <property type="entry name" value="TAT_signal_seq"/>
    <property type="match status" value="1"/>
</dbReference>
<name>A0A7H1B1D2_9ACTN</name>
<proteinExistence type="inferred from homology"/>
<dbReference type="EMBL" id="CP061281">
    <property type="protein sequence ID" value="QNS02537.1"/>
    <property type="molecule type" value="Genomic_DNA"/>
</dbReference>
<dbReference type="GO" id="GO:0005576">
    <property type="term" value="C:extracellular region"/>
    <property type="evidence" value="ECO:0007669"/>
    <property type="project" value="InterPro"/>
</dbReference>
<evidence type="ECO:0000259" key="7">
    <source>
        <dbReference type="Pfam" id="PF02884"/>
    </source>
</evidence>
<dbReference type="CDD" id="cd01083">
    <property type="entry name" value="GAG_Lyase"/>
    <property type="match status" value="1"/>
</dbReference>
<feature type="compositionally biased region" description="Pro residues" evidence="5">
    <location>
        <begin position="1"/>
        <end position="11"/>
    </location>
</feature>